<dbReference type="EMBL" id="JAWJWE010000038">
    <property type="protein sequence ID" value="KAK6623690.1"/>
    <property type="molecule type" value="Genomic_DNA"/>
</dbReference>
<feature type="compositionally biased region" description="Low complexity" evidence="1">
    <location>
        <begin position="67"/>
        <end position="83"/>
    </location>
</feature>
<proteinExistence type="predicted"/>
<evidence type="ECO:0000313" key="3">
    <source>
        <dbReference type="Proteomes" id="UP001372834"/>
    </source>
</evidence>
<dbReference type="AlphaFoldDB" id="A0AAN8S4K9"/>
<feature type="compositionally biased region" description="Polar residues" evidence="1">
    <location>
        <begin position="9"/>
        <end position="24"/>
    </location>
</feature>
<gene>
    <name evidence="2" type="ORF">RUM43_009542</name>
</gene>
<dbReference type="Proteomes" id="UP001372834">
    <property type="component" value="Unassembled WGS sequence"/>
</dbReference>
<accession>A0AAN8S4K9</accession>
<evidence type="ECO:0000256" key="1">
    <source>
        <dbReference type="SAM" id="MobiDB-lite"/>
    </source>
</evidence>
<comment type="caution">
    <text evidence="2">The sequence shown here is derived from an EMBL/GenBank/DDBJ whole genome shotgun (WGS) entry which is preliminary data.</text>
</comment>
<protein>
    <submittedName>
        <fullName evidence="2">Uncharacterized protein</fullName>
    </submittedName>
</protein>
<organism evidence="2 3">
    <name type="scientific">Polyplax serrata</name>
    <name type="common">Common mouse louse</name>
    <dbReference type="NCBI Taxonomy" id="468196"/>
    <lineage>
        <taxon>Eukaryota</taxon>
        <taxon>Metazoa</taxon>
        <taxon>Ecdysozoa</taxon>
        <taxon>Arthropoda</taxon>
        <taxon>Hexapoda</taxon>
        <taxon>Insecta</taxon>
        <taxon>Pterygota</taxon>
        <taxon>Neoptera</taxon>
        <taxon>Paraneoptera</taxon>
        <taxon>Psocodea</taxon>
        <taxon>Troctomorpha</taxon>
        <taxon>Phthiraptera</taxon>
        <taxon>Anoplura</taxon>
        <taxon>Polyplacidae</taxon>
        <taxon>Polyplax</taxon>
    </lineage>
</organism>
<feature type="region of interest" description="Disordered" evidence="1">
    <location>
        <begin position="1"/>
        <end position="83"/>
    </location>
</feature>
<evidence type="ECO:0000313" key="2">
    <source>
        <dbReference type="EMBL" id="KAK6623690.1"/>
    </source>
</evidence>
<reference evidence="2 3" key="1">
    <citation type="submission" date="2023-10" db="EMBL/GenBank/DDBJ databases">
        <title>Genomes of two closely related lineages of the louse Polyplax serrata with different host specificities.</title>
        <authorList>
            <person name="Martinu J."/>
            <person name="Tarabai H."/>
            <person name="Stefka J."/>
            <person name="Hypsa V."/>
        </authorList>
    </citation>
    <scope>NUCLEOTIDE SEQUENCE [LARGE SCALE GENOMIC DNA]</scope>
    <source>
        <strain evidence="2">HR10_N</strain>
    </source>
</reference>
<sequence>MENPVGGSRYQSPDGSSYIQTGAGQTKRYSDPLSTDLDNKDLFPVFLSSADEKPENKKMPTGCTQVGEDSGNSSDMSDSSSSG</sequence>
<name>A0AAN8S4K9_POLSC</name>